<dbReference type="AlphaFoldDB" id="A0A1H3GT67"/>
<accession>A0A1H3GT67</accession>
<keyword evidence="1" id="KW-0732">Signal</keyword>
<sequence length="349" mass="39313">MDNNDNRNALSTPCPTRTKETSTMVNVLIKTAAIGTLTLGLGSLAHAETWDLPSPQPSDNYITENVSWFAEQVHEATDGELDINVHPSGSLFPGDQIKRAVQRDQAQIGVHVLSAHQNENVLYGIDSVPFLADSFEESNRLWEVTKPALDEDMAEQNLQLLYHIPWPPQGLFFDREIHSPDDAEGLKFRAYNTATARFAELMGMTPTQIEEAELSQAAATGMVQSLISSGDPVYNHQLWDDLPHFYDAKAWLVLSHIFVNKDRWDALDEDTRQEVLAIAEEAEQRGEEQARDLTDTLKDRLSEKGVTIHQPNDALQAEFSRIGEEMQEEWLEEAGEEGQRLVEEYRVSQ</sequence>
<dbReference type="CDD" id="cd13602">
    <property type="entry name" value="PBP2_TRAP_BpDctp6_7"/>
    <property type="match status" value="1"/>
</dbReference>
<dbReference type="NCBIfam" id="NF037995">
    <property type="entry name" value="TRAP_S1"/>
    <property type="match status" value="1"/>
</dbReference>
<evidence type="ECO:0000313" key="3">
    <source>
        <dbReference type="Proteomes" id="UP000198500"/>
    </source>
</evidence>
<dbReference type="PANTHER" id="PTHR33376">
    <property type="match status" value="1"/>
</dbReference>
<dbReference type="InterPro" id="IPR038404">
    <property type="entry name" value="TRAP_DctP_sf"/>
</dbReference>
<proteinExistence type="predicted"/>
<dbReference type="Pfam" id="PF03480">
    <property type="entry name" value="DctP"/>
    <property type="match status" value="1"/>
</dbReference>
<reference evidence="2 3" key="1">
    <citation type="submission" date="2016-10" db="EMBL/GenBank/DDBJ databases">
        <authorList>
            <person name="de Groot N.N."/>
        </authorList>
    </citation>
    <scope>NUCLEOTIDE SEQUENCE [LARGE SCALE GENOMIC DNA]</scope>
    <source>
        <strain evidence="2 3">DSM 19219</strain>
    </source>
</reference>
<keyword evidence="3" id="KW-1185">Reference proteome</keyword>
<protein>
    <submittedName>
        <fullName evidence="2">TRAP-type C4-dicarboxylate transport system, substrate-binding protein</fullName>
    </submittedName>
</protein>
<organism evidence="2 3">
    <name type="scientific">Aidingimonas halophila</name>
    <dbReference type="NCBI Taxonomy" id="574349"/>
    <lineage>
        <taxon>Bacteria</taxon>
        <taxon>Pseudomonadati</taxon>
        <taxon>Pseudomonadota</taxon>
        <taxon>Gammaproteobacteria</taxon>
        <taxon>Oceanospirillales</taxon>
        <taxon>Halomonadaceae</taxon>
        <taxon>Aidingimonas</taxon>
    </lineage>
</organism>
<dbReference type="EMBL" id="FNNI01000010">
    <property type="protein sequence ID" value="SDY06526.1"/>
    <property type="molecule type" value="Genomic_DNA"/>
</dbReference>
<dbReference type="Proteomes" id="UP000198500">
    <property type="component" value="Unassembled WGS sequence"/>
</dbReference>
<dbReference type="STRING" id="574349.SAMN05443545_11050"/>
<name>A0A1H3GT67_9GAMM</name>
<dbReference type="GO" id="GO:0055085">
    <property type="term" value="P:transmembrane transport"/>
    <property type="evidence" value="ECO:0007669"/>
    <property type="project" value="InterPro"/>
</dbReference>
<dbReference type="PANTHER" id="PTHR33376:SF4">
    <property type="entry name" value="SIALIC ACID-BINDING PERIPLASMIC PROTEIN SIAP"/>
    <property type="match status" value="1"/>
</dbReference>
<dbReference type="OrthoDB" id="9783941at2"/>
<evidence type="ECO:0000256" key="1">
    <source>
        <dbReference type="ARBA" id="ARBA00022729"/>
    </source>
</evidence>
<gene>
    <name evidence="2" type="ORF">SAMN05443545_11050</name>
</gene>
<evidence type="ECO:0000313" key="2">
    <source>
        <dbReference type="EMBL" id="SDY06526.1"/>
    </source>
</evidence>
<dbReference type="Gene3D" id="3.40.190.170">
    <property type="entry name" value="Bacterial extracellular solute-binding protein, family 7"/>
    <property type="match status" value="1"/>
</dbReference>
<dbReference type="InterPro" id="IPR018389">
    <property type="entry name" value="DctP_fam"/>
</dbReference>